<organism evidence="2 3">
    <name type="scientific">Actinomarinicola tropica</name>
    <dbReference type="NCBI Taxonomy" id="2789776"/>
    <lineage>
        <taxon>Bacteria</taxon>
        <taxon>Bacillati</taxon>
        <taxon>Actinomycetota</taxon>
        <taxon>Acidimicrobiia</taxon>
        <taxon>Acidimicrobiales</taxon>
        <taxon>Iamiaceae</taxon>
        <taxon>Actinomarinicola</taxon>
    </lineage>
</organism>
<proteinExistence type="predicted"/>
<dbReference type="AlphaFoldDB" id="A0A5Q2RV86"/>
<evidence type="ECO:0000313" key="2">
    <source>
        <dbReference type="EMBL" id="QGG97095.1"/>
    </source>
</evidence>
<dbReference type="InterPro" id="IPR008407">
    <property type="entry name" value="Brnchd-chn_aa_trnsp_AzlD"/>
</dbReference>
<feature type="transmembrane region" description="Helical" evidence="1">
    <location>
        <begin position="72"/>
        <end position="91"/>
    </location>
</feature>
<gene>
    <name evidence="2" type="ORF">GH723_12135</name>
</gene>
<evidence type="ECO:0000256" key="1">
    <source>
        <dbReference type="SAM" id="Phobius"/>
    </source>
</evidence>
<evidence type="ECO:0000313" key="3">
    <source>
        <dbReference type="Proteomes" id="UP000334019"/>
    </source>
</evidence>
<dbReference type="EMBL" id="CP045851">
    <property type="protein sequence ID" value="QGG97095.1"/>
    <property type="molecule type" value="Genomic_DNA"/>
</dbReference>
<keyword evidence="1" id="KW-0472">Membrane</keyword>
<dbReference type="Pfam" id="PF05437">
    <property type="entry name" value="AzlD"/>
    <property type="match status" value="1"/>
</dbReference>
<dbReference type="Proteomes" id="UP000334019">
    <property type="component" value="Chromosome"/>
</dbReference>
<name>A0A5Q2RV86_9ACTN</name>
<reference evidence="2 3" key="1">
    <citation type="submission" date="2019-11" db="EMBL/GenBank/DDBJ databases">
        <authorList>
            <person name="He Y."/>
        </authorList>
    </citation>
    <scope>NUCLEOTIDE SEQUENCE [LARGE SCALE GENOMIC DNA]</scope>
    <source>
        <strain evidence="2 3">SCSIO 58843</strain>
    </source>
</reference>
<keyword evidence="1" id="KW-1133">Transmembrane helix</keyword>
<accession>A0A5Q2RV86</accession>
<sequence>MAVGAYAFKAIGLFAFDARPPSPKVLEALRLLPPALLGALIVVQTVATGEQLVVDARLAGVLAGGYAAWRKAPFVVVLVVAAAVTAGVRALS</sequence>
<keyword evidence="1" id="KW-0812">Transmembrane</keyword>
<keyword evidence="3" id="KW-1185">Reference proteome</keyword>
<dbReference type="KEGG" id="atq:GH723_12135"/>
<protein>
    <submittedName>
        <fullName evidence="2">AzlD domain-containing protein</fullName>
    </submittedName>
</protein>